<evidence type="ECO:0000256" key="1">
    <source>
        <dbReference type="ARBA" id="ARBA00001554"/>
    </source>
</evidence>
<comment type="similarity">
    <text evidence="2">Belongs to the pterin-4-alpha-carbinolamine dehydratase family.</text>
</comment>
<dbReference type="KEGG" id="mbat:BN1208_1231"/>
<dbReference type="Proteomes" id="UP000064007">
    <property type="component" value="Chromosome 1"/>
</dbReference>
<evidence type="ECO:0000313" key="6">
    <source>
        <dbReference type="Proteomes" id="UP000064007"/>
    </source>
</evidence>
<proteinExistence type="inferred from homology"/>
<dbReference type="InterPro" id="IPR036428">
    <property type="entry name" value="PCD_sf"/>
</dbReference>
<sequence length="94" mass="11011">MAYNAKEIEEKLKHKCTFWSYIFPSIERKFFTQNFDDSIRIANEIAKIANQLNHHPELVFKHNALIIRIHTHSASGITDKDFELAEKIDQLLLA</sequence>
<evidence type="ECO:0000313" key="5">
    <source>
        <dbReference type="EMBL" id="CEZ20111.1"/>
    </source>
</evidence>
<organism evidence="5 6">
    <name type="scientific">Candidatus Methylopumilus planktonicus</name>
    <dbReference type="NCBI Taxonomy" id="1581557"/>
    <lineage>
        <taxon>Bacteria</taxon>
        <taxon>Pseudomonadati</taxon>
        <taxon>Pseudomonadota</taxon>
        <taxon>Betaproteobacteria</taxon>
        <taxon>Nitrosomonadales</taxon>
        <taxon>Methylophilaceae</taxon>
        <taxon>Candidatus Methylopumilus</taxon>
    </lineage>
</organism>
<dbReference type="Gene3D" id="3.30.1360.20">
    <property type="entry name" value="Transcriptional coactivator/pterin dehydratase"/>
    <property type="match status" value="1"/>
</dbReference>
<dbReference type="RefSeq" id="WP_046488855.1">
    <property type="nucleotide sequence ID" value="NZ_CP040978.1"/>
</dbReference>
<protein>
    <recommendedName>
        <fullName evidence="3">4a-hydroxytetrahydrobiopterin dehydratase</fullName>
        <ecNumber evidence="3">4.2.1.96</ecNumber>
    </recommendedName>
</protein>
<dbReference type="EC" id="4.2.1.96" evidence="3"/>
<dbReference type="GO" id="GO:0008124">
    <property type="term" value="F:4-alpha-hydroxytetrahydrobiopterin dehydratase activity"/>
    <property type="evidence" value="ECO:0007669"/>
    <property type="project" value="UniProtKB-EC"/>
</dbReference>
<dbReference type="EMBL" id="LN827929">
    <property type="protein sequence ID" value="CEZ20111.1"/>
    <property type="molecule type" value="Genomic_DNA"/>
</dbReference>
<dbReference type="Pfam" id="PF01329">
    <property type="entry name" value="Pterin_4a"/>
    <property type="match status" value="1"/>
</dbReference>
<dbReference type="InterPro" id="IPR001533">
    <property type="entry name" value="Pterin_deHydtase"/>
</dbReference>
<dbReference type="AlphaFoldDB" id="A0A0D6EX96"/>
<name>A0A0D6EX96_9PROT</name>
<dbReference type="PANTHER" id="PTHR12599">
    <property type="entry name" value="PTERIN-4-ALPHA-CARBINOLAMINE DEHYDRATASE"/>
    <property type="match status" value="1"/>
</dbReference>
<evidence type="ECO:0000256" key="3">
    <source>
        <dbReference type="ARBA" id="ARBA00013252"/>
    </source>
</evidence>
<dbReference type="HOGENOM" id="CLU_081974_4_3_4"/>
<accession>A0A0D6EX96</accession>
<keyword evidence="6" id="KW-1185">Reference proteome</keyword>
<keyword evidence="4 5" id="KW-0456">Lyase</keyword>
<dbReference type="GeneID" id="99990551"/>
<comment type="catalytic activity">
    <reaction evidence="1">
        <text>(4aS,6R)-4a-hydroxy-L-erythro-5,6,7,8-tetrahydrobiopterin = (6R)-L-erythro-6,7-dihydrobiopterin + H2O</text>
        <dbReference type="Rhea" id="RHEA:11920"/>
        <dbReference type="ChEBI" id="CHEBI:15377"/>
        <dbReference type="ChEBI" id="CHEBI:15642"/>
        <dbReference type="ChEBI" id="CHEBI:43120"/>
        <dbReference type="EC" id="4.2.1.96"/>
    </reaction>
</comment>
<dbReference type="PANTHER" id="PTHR12599:SF0">
    <property type="entry name" value="PTERIN-4-ALPHA-CARBINOLAMINE DEHYDRATASE"/>
    <property type="match status" value="1"/>
</dbReference>
<dbReference type="STRING" id="1581557.BN1208_1231"/>
<evidence type="ECO:0000256" key="2">
    <source>
        <dbReference type="ARBA" id="ARBA00006472"/>
    </source>
</evidence>
<dbReference type="CDD" id="cd00488">
    <property type="entry name" value="PCD_DCoH"/>
    <property type="match status" value="1"/>
</dbReference>
<gene>
    <name evidence="5" type="ORF">BN1208_1231</name>
</gene>
<dbReference type="OrthoDB" id="9794987at2"/>
<dbReference type="SUPFAM" id="SSF55248">
    <property type="entry name" value="PCD-like"/>
    <property type="match status" value="1"/>
</dbReference>
<reference evidence="6" key="1">
    <citation type="submission" date="2014-12" db="EMBL/GenBank/DDBJ databases">
        <authorList>
            <person name="Salcher M.M."/>
        </authorList>
    </citation>
    <scope>NUCLEOTIDE SEQUENCE [LARGE SCALE GENOMIC DNA]</scope>
    <source>
        <strain evidence="6">MMS-10A-171</strain>
    </source>
</reference>
<evidence type="ECO:0000256" key="4">
    <source>
        <dbReference type="ARBA" id="ARBA00023239"/>
    </source>
</evidence>
<dbReference type="GO" id="GO:0006729">
    <property type="term" value="P:tetrahydrobiopterin biosynthetic process"/>
    <property type="evidence" value="ECO:0007669"/>
    <property type="project" value="InterPro"/>
</dbReference>